<evidence type="ECO:0000313" key="3">
    <source>
        <dbReference type="Proteomes" id="UP000027432"/>
    </source>
</evidence>
<accession>A0A074JCA0</accession>
<keyword evidence="3" id="KW-1185">Reference proteome</keyword>
<name>A0A074JCA0_9RHOB</name>
<dbReference type="AlphaFoldDB" id="A0A074JCA0"/>
<dbReference type="Proteomes" id="UP000027432">
    <property type="component" value="Unassembled WGS sequence"/>
</dbReference>
<dbReference type="STRING" id="1353537.TP2_15825"/>
<sequence length="59" mass="6250">MKMITGFLEPDAGTGRIGGHDVWRDPAAAKARLNTSGVAMKTRRGLARQARAPDGSTRA</sequence>
<protein>
    <submittedName>
        <fullName evidence="2">Uncharacterized protein</fullName>
    </submittedName>
</protein>
<feature type="region of interest" description="Disordered" evidence="1">
    <location>
        <begin position="1"/>
        <end position="21"/>
    </location>
</feature>
<comment type="caution">
    <text evidence="2">The sequence shown here is derived from an EMBL/GenBank/DDBJ whole genome shotgun (WGS) entry which is preliminary data.</text>
</comment>
<organism evidence="2 3">
    <name type="scientific">Thioclava pacifica DSM 10166</name>
    <dbReference type="NCBI Taxonomy" id="1353537"/>
    <lineage>
        <taxon>Bacteria</taxon>
        <taxon>Pseudomonadati</taxon>
        <taxon>Pseudomonadota</taxon>
        <taxon>Alphaproteobacteria</taxon>
        <taxon>Rhodobacterales</taxon>
        <taxon>Paracoccaceae</taxon>
        <taxon>Thioclava</taxon>
    </lineage>
</organism>
<reference evidence="2 3" key="1">
    <citation type="submission" date="2013-07" db="EMBL/GenBank/DDBJ databases">
        <title>Thioclava pacifica DSM 10166 Genome Sequencing.</title>
        <authorList>
            <person name="Lai Q."/>
            <person name="Shao Z."/>
        </authorList>
    </citation>
    <scope>NUCLEOTIDE SEQUENCE [LARGE SCALE GENOMIC DNA]</scope>
    <source>
        <strain evidence="2 3">DSM 10166</strain>
    </source>
</reference>
<gene>
    <name evidence="2" type="ORF">TP2_15825</name>
</gene>
<dbReference type="EMBL" id="AUND01000003">
    <property type="protein sequence ID" value="KEO55261.1"/>
    <property type="molecule type" value="Genomic_DNA"/>
</dbReference>
<evidence type="ECO:0000313" key="2">
    <source>
        <dbReference type="EMBL" id="KEO55261.1"/>
    </source>
</evidence>
<feature type="region of interest" description="Disordered" evidence="1">
    <location>
        <begin position="40"/>
        <end position="59"/>
    </location>
</feature>
<evidence type="ECO:0000256" key="1">
    <source>
        <dbReference type="SAM" id="MobiDB-lite"/>
    </source>
</evidence>
<proteinExistence type="predicted"/>